<dbReference type="CDD" id="cd00118">
    <property type="entry name" value="LysM"/>
    <property type="match status" value="1"/>
</dbReference>
<dbReference type="PANTHER" id="PTHR33648">
    <property type="entry name" value="EMBRYO SAC 1"/>
    <property type="match status" value="1"/>
</dbReference>
<dbReference type="InterPro" id="IPR036779">
    <property type="entry name" value="LysM_dom_sf"/>
</dbReference>
<dbReference type="SUPFAM" id="SSF54106">
    <property type="entry name" value="LysM domain"/>
    <property type="match status" value="1"/>
</dbReference>
<protein>
    <recommendedName>
        <fullName evidence="1">LysM domain-containing protein</fullName>
    </recommendedName>
</protein>
<accession>A0ABR2LQ64</accession>
<dbReference type="Gene3D" id="3.10.350.10">
    <property type="entry name" value="LysM domain"/>
    <property type="match status" value="1"/>
</dbReference>
<dbReference type="Pfam" id="PF01476">
    <property type="entry name" value="LysM"/>
    <property type="match status" value="1"/>
</dbReference>
<dbReference type="EMBL" id="JBBWWR010000016">
    <property type="protein sequence ID" value="KAK8947648.1"/>
    <property type="molecule type" value="Genomic_DNA"/>
</dbReference>
<reference evidence="2 3" key="1">
    <citation type="journal article" date="2022" name="Nat. Plants">
        <title>Genomes of leafy and leafless Platanthera orchids illuminate the evolution of mycoheterotrophy.</title>
        <authorList>
            <person name="Li M.H."/>
            <person name="Liu K.W."/>
            <person name="Li Z."/>
            <person name="Lu H.C."/>
            <person name="Ye Q.L."/>
            <person name="Zhang D."/>
            <person name="Wang J.Y."/>
            <person name="Li Y.F."/>
            <person name="Zhong Z.M."/>
            <person name="Liu X."/>
            <person name="Yu X."/>
            <person name="Liu D.K."/>
            <person name="Tu X.D."/>
            <person name="Liu B."/>
            <person name="Hao Y."/>
            <person name="Liao X.Y."/>
            <person name="Jiang Y.T."/>
            <person name="Sun W.H."/>
            <person name="Chen J."/>
            <person name="Chen Y.Q."/>
            <person name="Ai Y."/>
            <person name="Zhai J.W."/>
            <person name="Wu S.S."/>
            <person name="Zhou Z."/>
            <person name="Hsiao Y.Y."/>
            <person name="Wu W.L."/>
            <person name="Chen Y.Y."/>
            <person name="Lin Y.F."/>
            <person name="Hsu J.L."/>
            <person name="Li C.Y."/>
            <person name="Wang Z.W."/>
            <person name="Zhao X."/>
            <person name="Zhong W.Y."/>
            <person name="Ma X.K."/>
            <person name="Ma L."/>
            <person name="Huang J."/>
            <person name="Chen G.Z."/>
            <person name="Huang M.Z."/>
            <person name="Huang L."/>
            <person name="Peng D.H."/>
            <person name="Luo Y.B."/>
            <person name="Zou S.Q."/>
            <person name="Chen S.P."/>
            <person name="Lan S."/>
            <person name="Tsai W.C."/>
            <person name="Van de Peer Y."/>
            <person name="Liu Z.J."/>
        </authorList>
    </citation>
    <scope>NUCLEOTIDE SEQUENCE [LARGE SCALE GENOMIC DNA]</scope>
    <source>
        <strain evidence="2">Lor288</strain>
    </source>
</reference>
<gene>
    <name evidence="2" type="ORF">KSP40_PGU010754</name>
</gene>
<comment type="caution">
    <text evidence="2">The sequence shown here is derived from an EMBL/GenBank/DDBJ whole genome shotgun (WGS) entry which is preliminary data.</text>
</comment>
<name>A0ABR2LQ64_9ASPA</name>
<feature type="domain" description="LysM" evidence="1">
    <location>
        <begin position="43"/>
        <end position="84"/>
    </location>
</feature>
<dbReference type="InterPro" id="IPR018392">
    <property type="entry name" value="LysM"/>
</dbReference>
<dbReference type="Proteomes" id="UP001412067">
    <property type="component" value="Unassembled WGS sequence"/>
</dbReference>
<evidence type="ECO:0000313" key="3">
    <source>
        <dbReference type="Proteomes" id="UP001412067"/>
    </source>
</evidence>
<evidence type="ECO:0000259" key="1">
    <source>
        <dbReference type="Pfam" id="PF01476"/>
    </source>
</evidence>
<keyword evidence="3" id="KW-1185">Reference proteome</keyword>
<proteinExistence type="predicted"/>
<evidence type="ECO:0000313" key="2">
    <source>
        <dbReference type="EMBL" id="KAK8947648.1"/>
    </source>
</evidence>
<sequence>MKLVQTNSPAAALFIFAILSGIGFFTAVDARSLRGDWPCSELYVVKEGETLQTISVRCNTLSILDDNPQILDSDDLGPGMVLYIRPPAVNTSTALW</sequence>
<organism evidence="2 3">
    <name type="scientific">Platanthera guangdongensis</name>
    <dbReference type="NCBI Taxonomy" id="2320717"/>
    <lineage>
        <taxon>Eukaryota</taxon>
        <taxon>Viridiplantae</taxon>
        <taxon>Streptophyta</taxon>
        <taxon>Embryophyta</taxon>
        <taxon>Tracheophyta</taxon>
        <taxon>Spermatophyta</taxon>
        <taxon>Magnoliopsida</taxon>
        <taxon>Liliopsida</taxon>
        <taxon>Asparagales</taxon>
        <taxon>Orchidaceae</taxon>
        <taxon>Orchidoideae</taxon>
        <taxon>Orchideae</taxon>
        <taxon>Orchidinae</taxon>
        <taxon>Platanthera</taxon>
    </lineage>
</organism>
<dbReference type="PANTHER" id="PTHR33648:SF15">
    <property type="entry name" value="OS04G0572800 PROTEIN"/>
    <property type="match status" value="1"/>
</dbReference>